<evidence type="ECO:0000313" key="3">
    <source>
        <dbReference type="Proteomes" id="UP000178099"/>
    </source>
</evidence>
<evidence type="ECO:0000256" key="1">
    <source>
        <dbReference type="SAM" id="Phobius"/>
    </source>
</evidence>
<organism evidence="2 3">
    <name type="scientific">Candidatus Lloydbacteria bacterium RIFCSPHIGHO2_02_FULL_51_22</name>
    <dbReference type="NCBI Taxonomy" id="1798663"/>
    <lineage>
        <taxon>Bacteria</taxon>
        <taxon>Candidatus Lloydiibacteriota</taxon>
    </lineage>
</organism>
<keyword evidence="1" id="KW-0472">Membrane</keyword>
<reference evidence="2 3" key="1">
    <citation type="journal article" date="2016" name="Nat. Commun.">
        <title>Thousands of microbial genomes shed light on interconnected biogeochemical processes in an aquifer system.</title>
        <authorList>
            <person name="Anantharaman K."/>
            <person name="Brown C.T."/>
            <person name="Hug L.A."/>
            <person name="Sharon I."/>
            <person name="Castelle C.J."/>
            <person name="Probst A.J."/>
            <person name="Thomas B.C."/>
            <person name="Singh A."/>
            <person name="Wilkins M.J."/>
            <person name="Karaoz U."/>
            <person name="Brodie E.L."/>
            <person name="Williams K.H."/>
            <person name="Hubbard S.S."/>
            <person name="Banfield J.F."/>
        </authorList>
    </citation>
    <scope>NUCLEOTIDE SEQUENCE [LARGE SCALE GENOMIC DNA]</scope>
</reference>
<feature type="transmembrane region" description="Helical" evidence="1">
    <location>
        <begin position="47"/>
        <end position="68"/>
    </location>
</feature>
<protein>
    <submittedName>
        <fullName evidence="2">Uncharacterized protein</fullName>
    </submittedName>
</protein>
<evidence type="ECO:0000313" key="2">
    <source>
        <dbReference type="EMBL" id="OGZ12754.1"/>
    </source>
</evidence>
<proteinExistence type="predicted"/>
<feature type="transmembrane region" description="Helical" evidence="1">
    <location>
        <begin position="20"/>
        <end position="41"/>
    </location>
</feature>
<name>A0A1G2DGE7_9BACT</name>
<accession>A0A1G2DGE7</accession>
<dbReference type="Proteomes" id="UP000178099">
    <property type="component" value="Unassembled WGS sequence"/>
</dbReference>
<sequence length="86" mass="9935">MAVLALWLGKKLEKPVRELFLSALALAGIIVLNLQVVSGFNVQSDHWFSRVFLITHSIVWAALVYDLFCIVSPRLRPMQSYWRDYI</sequence>
<dbReference type="EMBL" id="MHLN01000002">
    <property type="protein sequence ID" value="OGZ12754.1"/>
    <property type="molecule type" value="Genomic_DNA"/>
</dbReference>
<dbReference type="AlphaFoldDB" id="A0A1G2DGE7"/>
<gene>
    <name evidence="2" type="ORF">A3D67_03015</name>
</gene>
<keyword evidence="1" id="KW-0812">Transmembrane</keyword>
<comment type="caution">
    <text evidence="2">The sequence shown here is derived from an EMBL/GenBank/DDBJ whole genome shotgun (WGS) entry which is preliminary data.</text>
</comment>
<keyword evidence="1" id="KW-1133">Transmembrane helix</keyword>